<dbReference type="EMBL" id="ASHM01116073">
    <property type="protein sequence ID" value="PNX70795.1"/>
    <property type="molecule type" value="Genomic_DNA"/>
</dbReference>
<reference evidence="1 2" key="1">
    <citation type="journal article" date="2014" name="Am. J. Bot.">
        <title>Genome assembly and annotation for red clover (Trifolium pratense; Fabaceae).</title>
        <authorList>
            <person name="Istvanek J."/>
            <person name="Jaros M."/>
            <person name="Krenek A."/>
            <person name="Repkova J."/>
        </authorList>
    </citation>
    <scope>NUCLEOTIDE SEQUENCE [LARGE SCALE GENOMIC DNA]</scope>
    <source>
        <strain evidence="2">cv. Tatra</strain>
        <tissue evidence="1">Young leaves</tissue>
    </source>
</reference>
<sequence>MHVPGYQWNKGKLPGSPKSSASQFAAKVLEQHPLRKKKAWWWSTCQRREVSFQRLNLTPLLKIQEFDRKRWLRLRLGIAGYLEQLRKNPRKGEVDDLVMNKVSEVENVWKQRFKKEISEIEEKDEQLKEASLEKVQW</sequence>
<evidence type="ECO:0000313" key="2">
    <source>
        <dbReference type="Proteomes" id="UP000236291"/>
    </source>
</evidence>
<proteinExistence type="predicted"/>
<protein>
    <submittedName>
        <fullName evidence="1">Uncharacterized protein</fullName>
    </submittedName>
</protein>
<organism evidence="1 2">
    <name type="scientific">Trifolium pratense</name>
    <name type="common">Red clover</name>
    <dbReference type="NCBI Taxonomy" id="57577"/>
    <lineage>
        <taxon>Eukaryota</taxon>
        <taxon>Viridiplantae</taxon>
        <taxon>Streptophyta</taxon>
        <taxon>Embryophyta</taxon>
        <taxon>Tracheophyta</taxon>
        <taxon>Spermatophyta</taxon>
        <taxon>Magnoliopsida</taxon>
        <taxon>eudicotyledons</taxon>
        <taxon>Gunneridae</taxon>
        <taxon>Pentapetalae</taxon>
        <taxon>rosids</taxon>
        <taxon>fabids</taxon>
        <taxon>Fabales</taxon>
        <taxon>Fabaceae</taxon>
        <taxon>Papilionoideae</taxon>
        <taxon>50 kb inversion clade</taxon>
        <taxon>NPAAA clade</taxon>
        <taxon>Hologalegina</taxon>
        <taxon>IRL clade</taxon>
        <taxon>Trifolieae</taxon>
        <taxon>Trifolium</taxon>
    </lineage>
</organism>
<reference evidence="1 2" key="2">
    <citation type="journal article" date="2017" name="Front. Plant Sci.">
        <title>Gene Classification and Mining of Molecular Markers Useful in Red Clover (Trifolium pratense) Breeding.</title>
        <authorList>
            <person name="Istvanek J."/>
            <person name="Dluhosova J."/>
            <person name="Dluhos P."/>
            <person name="Patkova L."/>
            <person name="Nedelnik J."/>
            <person name="Repkova J."/>
        </authorList>
    </citation>
    <scope>NUCLEOTIDE SEQUENCE [LARGE SCALE GENOMIC DNA]</scope>
    <source>
        <strain evidence="2">cv. Tatra</strain>
        <tissue evidence="1">Young leaves</tissue>
    </source>
</reference>
<dbReference type="Proteomes" id="UP000236291">
    <property type="component" value="Unassembled WGS sequence"/>
</dbReference>
<comment type="caution">
    <text evidence="1">The sequence shown here is derived from an EMBL/GenBank/DDBJ whole genome shotgun (WGS) entry which is preliminary data.</text>
</comment>
<dbReference type="AlphaFoldDB" id="A0A2K3KWY3"/>
<gene>
    <name evidence="1" type="ORF">L195_g057751</name>
</gene>
<accession>A0A2K3KWY3</accession>
<evidence type="ECO:0000313" key="1">
    <source>
        <dbReference type="EMBL" id="PNX70795.1"/>
    </source>
</evidence>
<name>A0A2K3KWY3_TRIPR</name>